<reference evidence="5" key="1">
    <citation type="submission" date="2016-10" db="EMBL/GenBank/DDBJ databases">
        <authorList>
            <person name="Varghese N."/>
        </authorList>
    </citation>
    <scope>NUCLEOTIDE SEQUENCE [LARGE SCALE GENOMIC DNA]</scope>
    <source>
        <strain evidence="5">DSM 44719</strain>
    </source>
</reference>
<dbReference type="PANTHER" id="PTHR13789:SF309">
    <property type="entry name" value="PUTATIVE (AFU_ORTHOLOGUE AFUA_6G14510)-RELATED"/>
    <property type="match status" value="1"/>
</dbReference>
<dbReference type="PANTHER" id="PTHR13789">
    <property type="entry name" value="MONOOXYGENASE"/>
    <property type="match status" value="1"/>
</dbReference>
<proteinExistence type="predicted"/>
<dbReference type="Pfam" id="PF01266">
    <property type="entry name" value="DAO"/>
    <property type="match status" value="1"/>
</dbReference>
<evidence type="ECO:0000313" key="4">
    <source>
        <dbReference type="EMBL" id="SEC41413.1"/>
    </source>
</evidence>
<dbReference type="InterPro" id="IPR036188">
    <property type="entry name" value="FAD/NAD-bd_sf"/>
</dbReference>
<gene>
    <name evidence="4" type="ORF">SAMN04490220_1577</name>
</gene>
<dbReference type="SUPFAM" id="SSF51905">
    <property type="entry name" value="FAD/NAD(P)-binding domain"/>
    <property type="match status" value="1"/>
</dbReference>
<name>A0A1H4SB69_RHOJO</name>
<dbReference type="GO" id="GO:0004497">
    <property type="term" value="F:monooxygenase activity"/>
    <property type="evidence" value="ECO:0007669"/>
    <property type="project" value="UniProtKB-KW"/>
</dbReference>
<evidence type="ECO:0000256" key="1">
    <source>
        <dbReference type="ARBA" id="ARBA00023002"/>
    </source>
</evidence>
<evidence type="ECO:0000259" key="3">
    <source>
        <dbReference type="Pfam" id="PF01266"/>
    </source>
</evidence>
<dbReference type="Gene3D" id="3.50.50.60">
    <property type="entry name" value="FAD/NAD(P)-binding domain"/>
    <property type="match status" value="1"/>
</dbReference>
<organism evidence="4 5">
    <name type="scientific">Rhodococcus jostii</name>
    <dbReference type="NCBI Taxonomy" id="132919"/>
    <lineage>
        <taxon>Bacteria</taxon>
        <taxon>Bacillati</taxon>
        <taxon>Actinomycetota</taxon>
        <taxon>Actinomycetes</taxon>
        <taxon>Mycobacteriales</taxon>
        <taxon>Nocardiaceae</taxon>
        <taxon>Rhodococcus</taxon>
    </lineage>
</organism>
<dbReference type="InterPro" id="IPR050493">
    <property type="entry name" value="FAD-dep_Monooxygenase_BioMet"/>
</dbReference>
<dbReference type="RefSeq" id="WP_073360441.1">
    <property type="nucleotide sequence ID" value="NZ_FNTL01000004.1"/>
</dbReference>
<sequence length="71" mass="7287">MSEVTIVGAGICGLTLAIAARGHGHRVTLYERQEPNSAADNGAYLTMSGRALADLDALGVGDTLRTTGIES</sequence>
<dbReference type="Proteomes" id="UP000183407">
    <property type="component" value="Unassembled WGS sequence"/>
</dbReference>
<evidence type="ECO:0000313" key="5">
    <source>
        <dbReference type="Proteomes" id="UP000183407"/>
    </source>
</evidence>
<dbReference type="AlphaFoldDB" id="A0A1H4SB69"/>
<keyword evidence="2" id="KW-0503">Monooxygenase</keyword>
<accession>A0A1H4SB69</accession>
<protein>
    <submittedName>
        <fullName evidence="4">NAD(P)-binding Rossmann-like domain-containing protein</fullName>
    </submittedName>
</protein>
<keyword evidence="1" id="KW-0560">Oxidoreductase</keyword>
<dbReference type="EMBL" id="FNTL01000004">
    <property type="protein sequence ID" value="SEC41413.1"/>
    <property type="molecule type" value="Genomic_DNA"/>
</dbReference>
<feature type="domain" description="FAD dependent oxidoreductase" evidence="3">
    <location>
        <begin position="4"/>
        <end position="40"/>
    </location>
</feature>
<evidence type="ECO:0000256" key="2">
    <source>
        <dbReference type="ARBA" id="ARBA00023033"/>
    </source>
</evidence>
<dbReference type="InterPro" id="IPR006076">
    <property type="entry name" value="FAD-dep_OxRdtase"/>
</dbReference>